<evidence type="ECO:0000313" key="9">
    <source>
        <dbReference type="EMBL" id="EHL01411.1"/>
    </source>
</evidence>
<keyword evidence="4" id="KW-0677">Repeat</keyword>
<dbReference type="PANTHER" id="PTHR13759">
    <property type="entry name" value="TWINFILIN"/>
    <property type="match status" value="1"/>
</dbReference>
<dbReference type="GO" id="GO:0005737">
    <property type="term" value="C:cytoplasm"/>
    <property type="evidence" value="ECO:0007669"/>
    <property type="project" value="TreeGrafter"/>
</dbReference>
<dbReference type="PANTHER" id="PTHR13759:SF1">
    <property type="entry name" value="TWINFILIN"/>
    <property type="match status" value="1"/>
</dbReference>
<dbReference type="EMBL" id="AGUE01000054">
    <property type="protein sequence ID" value="EHL01411.1"/>
    <property type="molecule type" value="Genomic_DNA"/>
</dbReference>
<evidence type="ECO:0000256" key="4">
    <source>
        <dbReference type="ARBA" id="ARBA00022737"/>
    </source>
</evidence>
<dbReference type="GO" id="GO:0003785">
    <property type="term" value="F:actin monomer binding"/>
    <property type="evidence" value="ECO:0007669"/>
    <property type="project" value="TreeGrafter"/>
</dbReference>
<dbReference type="OrthoDB" id="10006997at2759"/>
<evidence type="ECO:0000259" key="8">
    <source>
        <dbReference type="PROSITE" id="PS51263"/>
    </source>
</evidence>
<gene>
    <name evidence="9" type="ORF">M7I_2625</name>
</gene>
<evidence type="ECO:0000256" key="3">
    <source>
        <dbReference type="ARBA" id="ARBA00022490"/>
    </source>
</evidence>
<dbReference type="InterPro" id="IPR029006">
    <property type="entry name" value="ADF-H/Gelsolin-like_dom_sf"/>
</dbReference>
<sequence>MVASQELHTAFQKLVSDESQRGLIITIEKEALVPSTTLPSNSSSFDGDLPLLTPHLQPKTALYIILRRYPSNTPAPFIAVTYVPDAAPQINIATETMELASVTSTPISALPKTISNSAPRYSFYRFTHEHAGQTQSPILFIYTCPSGSKIKERMLYAASSRSAVQVAEAEAGIKVEKRVEAGSPEDVDEESILGDLHPKVEVKKAFERPRRPGRK</sequence>
<dbReference type="SMART" id="SM00102">
    <property type="entry name" value="ADF"/>
    <property type="match status" value="1"/>
</dbReference>
<dbReference type="HOGENOM" id="CLU_1283370_0_0_1"/>
<evidence type="ECO:0000256" key="7">
    <source>
        <dbReference type="ARBA" id="ARBA00038532"/>
    </source>
</evidence>
<dbReference type="GO" id="GO:0051016">
    <property type="term" value="P:barbed-end actin filament capping"/>
    <property type="evidence" value="ECO:0007669"/>
    <property type="project" value="TreeGrafter"/>
</dbReference>
<keyword evidence="3" id="KW-0963">Cytoplasm</keyword>
<dbReference type="InterPro" id="IPR002108">
    <property type="entry name" value="ADF-H"/>
</dbReference>
<comment type="similarity">
    <text evidence="2">Belongs to the actin-binding proteins ADF family. Twinfilin subfamily.</text>
</comment>
<comment type="caution">
    <text evidence="9">The sequence shown here is derived from an EMBL/GenBank/DDBJ whole genome shotgun (WGS) entry which is preliminary data.</text>
</comment>
<evidence type="ECO:0000256" key="2">
    <source>
        <dbReference type="ARBA" id="ARBA00009557"/>
    </source>
</evidence>
<name>H0EJ87_GLAL7</name>
<organism evidence="9 10">
    <name type="scientific">Glarea lozoyensis (strain ATCC 74030 / MF5533)</name>
    <dbReference type="NCBI Taxonomy" id="1104152"/>
    <lineage>
        <taxon>Eukaryota</taxon>
        <taxon>Fungi</taxon>
        <taxon>Dikarya</taxon>
        <taxon>Ascomycota</taxon>
        <taxon>Pezizomycotina</taxon>
        <taxon>Leotiomycetes</taxon>
        <taxon>Helotiales</taxon>
        <taxon>Helotiaceae</taxon>
        <taxon>Glarea</taxon>
    </lineage>
</organism>
<keyword evidence="5" id="KW-0009">Actin-binding</keyword>
<evidence type="ECO:0000313" key="10">
    <source>
        <dbReference type="Proteomes" id="UP000005446"/>
    </source>
</evidence>
<dbReference type="InterPro" id="IPR028458">
    <property type="entry name" value="Twinfilin"/>
</dbReference>
<dbReference type="AlphaFoldDB" id="H0EJ87"/>
<evidence type="ECO:0000256" key="1">
    <source>
        <dbReference type="ARBA" id="ARBA00004245"/>
    </source>
</evidence>
<dbReference type="Proteomes" id="UP000005446">
    <property type="component" value="Unassembled WGS sequence"/>
</dbReference>
<reference evidence="9 10" key="1">
    <citation type="journal article" date="2012" name="Eukaryot. Cell">
        <title>Genome sequence of the fungus Glarea lozoyensis: the first genome sequence of a species from the Helotiaceae family.</title>
        <authorList>
            <person name="Youssar L."/>
            <person name="Gruening B.A."/>
            <person name="Erxleben A."/>
            <person name="Guenther S."/>
            <person name="Huettel W."/>
        </authorList>
    </citation>
    <scope>NUCLEOTIDE SEQUENCE [LARGE SCALE GENOMIC DNA]</scope>
    <source>
        <strain evidence="10">ATCC 74030 / MF5533</strain>
    </source>
</reference>
<dbReference type="GO" id="GO:0030042">
    <property type="term" value="P:actin filament depolymerization"/>
    <property type="evidence" value="ECO:0007669"/>
    <property type="project" value="TreeGrafter"/>
</dbReference>
<evidence type="ECO:0000256" key="5">
    <source>
        <dbReference type="ARBA" id="ARBA00023203"/>
    </source>
</evidence>
<dbReference type="SUPFAM" id="SSF55753">
    <property type="entry name" value="Actin depolymerizing proteins"/>
    <property type="match status" value="2"/>
</dbReference>
<protein>
    <submittedName>
        <fullName evidence="9">Putative Twinfilin</fullName>
    </submittedName>
</protein>
<evidence type="ECO:0000256" key="6">
    <source>
        <dbReference type="ARBA" id="ARBA00023212"/>
    </source>
</evidence>
<dbReference type="InParanoid" id="H0EJ87"/>
<feature type="domain" description="ADF-H" evidence="8">
    <location>
        <begin position="51"/>
        <end position="197"/>
    </location>
</feature>
<dbReference type="PROSITE" id="PS51263">
    <property type="entry name" value="ADF_H"/>
    <property type="match status" value="1"/>
</dbReference>
<accession>H0EJ87</accession>
<dbReference type="GO" id="GO:0005884">
    <property type="term" value="C:actin filament"/>
    <property type="evidence" value="ECO:0007669"/>
    <property type="project" value="TreeGrafter"/>
</dbReference>
<keyword evidence="6" id="KW-0206">Cytoskeleton</keyword>
<comment type="subunit">
    <text evidence="7">Interacts with G-actin; ADP-actin form.</text>
</comment>
<comment type="subcellular location">
    <subcellularLocation>
        <location evidence="1">Cytoplasm</location>
        <location evidence="1">Cytoskeleton</location>
    </subcellularLocation>
</comment>
<dbReference type="FunFam" id="3.40.20.10:FF:000007">
    <property type="entry name" value="Twinfilin-1 isoform 1"/>
    <property type="match status" value="1"/>
</dbReference>
<dbReference type="GO" id="GO:0051015">
    <property type="term" value="F:actin filament binding"/>
    <property type="evidence" value="ECO:0007669"/>
    <property type="project" value="TreeGrafter"/>
</dbReference>
<dbReference type="CDD" id="cd11284">
    <property type="entry name" value="ADF_Twf-C_like"/>
    <property type="match status" value="1"/>
</dbReference>
<proteinExistence type="inferred from homology"/>
<dbReference type="Pfam" id="PF00241">
    <property type="entry name" value="Cofilin_ADF"/>
    <property type="match status" value="2"/>
</dbReference>
<dbReference type="Gene3D" id="3.40.20.10">
    <property type="entry name" value="Severin"/>
    <property type="match status" value="2"/>
</dbReference>
<keyword evidence="10" id="KW-1185">Reference proteome</keyword>